<protein>
    <recommendedName>
        <fullName evidence="8">AP2/ERF domain-containing protein</fullName>
    </recommendedName>
</protein>
<comment type="subcellular location">
    <subcellularLocation>
        <location evidence="1">Nucleus</location>
    </subcellularLocation>
</comment>
<dbReference type="GO" id="GO:0003677">
    <property type="term" value="F:DNA binding"/>
    <property type="evidence" value="ECO:0007669"/>
    <property type="project" value="UniProtKB-KW"/>
</dbReference>
<dbReference type="GO" id="GO:0009873">
    <property type="term" value="P:ethylene-activated signaling pathway"/>
    <property type="evidence" value="ECO:0007669"/>
    <property type="project" value="InterPro"/>
</dbReference>
<evidence type="ECO:0000256" key="3">
    <source>
        <dbReference type="ARBA" id="ARBA00023125"/>
    </source>
</evidence>
<evidence type="ECO:0000256" key="7">
    <source>
        <dbReference type="SAM" id="MobiDB-lite"/>
    </source>
</evidence>
<dbReference type="Gene3D" id="3.30.730.10">
    <property type="entry name" value="AP2/ERF domain"/>
    <property type="match status" value="1"/>
</dbReference>
<keyword evidence="2" id="KW-0805">Transcription regulation</keyword>
<dbReference type="Pfam" id="PF00847">
    <property type="entry name" value="AP2"/>
    <property type="match status" value="1"/>
</dbReference>
<dbReference type="InterPro" id="IPR044808">
    <property type="entry name" value="ERF_plant"/>
</dbReference>
<dbReference type="SMART" id="SM00380">
    <property type="entry name" value="AP2"/>
    <property type="match status" value="1"/>
</dbReference>
<dbReference type="CDD" id="cd00018">
    <property type="entry name" value="AP2"/>
    <property type="match status" value="1"/>
</dbReference>
<keyword evidence="10" id="KW-1185">Reference proteome</keyword>
<reference evidence="9" key="1">
    <citation type="submission" date="2020-03" db="EMBL/GenBank/DDBJ databases">
        <title>Castanea mollissima Vanexum genome sequencing.</title>
        <authorList>
            <person name="Staton M."/>
        </authorList>
    </citation>
    <scope>NUCLEOTIDE SEQUENCE</scope>
    <source>
        <tissue evidence="9">Leaf</tissue>
    </source>
</reference>
<accession>A0A8J4VC39</accession>
<keyword evidence="4" id="KW-0804">Transcription</keyword>
<dbReference type="SUPFAM" id="SSF54171">
    <property type="entry name" value="DNA-binding domain"/>
    <property type="match status" value="1"/>
</dbReference>
<evidence type="ECO:0000313" key="10">
    <source>
        <dbReference type="Proteomes" id="UP000737018"/>
    </source>
</evidence>
<dbReference type="InterPro" id="IPR016177">
    <property type="entry name" value="DNA-bd_dom_sf"/>
</dbReference>
<evidence type="ECO:0000256" key="5">
    <source>
        <dbReference type="ARBA" id="ARBA00023242"/>
    </source>
</evidence>
<feature type="region of interest" description="Disordered" evidence="7">
    <location>
        <begin position="92"/>
        <end position="115"/>
    </location>
</feature>
<dbReference type="PANTHER" id="PTHR31190">
    <property type="entry name" value="DNA-BINDING DOMAIN"/>
    <property type="match status" value="1"/>
</dbReference>
<evidence type="ECO:0000256" key="1">
    <source>
        <dbReference type="ARBA" id="ARBA00004123"/>
    </source>
</evidence>
<comment type="similarity">
    <text evidence="6">Belongs to the AP2/ERF transcription factor family. ERF subfamily.</text>
</comment>
<dbReference type="FunFam" id="3.30.730.10:FF:000001">
    <property type="entry name" value="Ethylene-responsive transcription factor 2"/>
    <property type="match status" value="1"/>
</dbReference>
<feature type="non-terminal residue" evidence="9">
    <location>
        <position position="228"/>
    </location>
</feature>
<gene>
    <name evidence="9" type="ORF">CMV_018924</name>
</gene>
<dbReference type="Proteomes" id="UP000737018">
    <property type="component" value="Unassembled WGS sequence"/>
</dbReference>
<evidence type="ECO:0000313" key="9">
    <source>
        <dbReference type="EMBL" id="KAF3955918.1"/>
    </source>
</evidence>
<dbReference type="OrthoDB" id="1925932at2759"/>
<keyword evidence="3" id="KW-0238">DNA-binding</keyword>
<sequence>RTLFPLSQTSRQEANLRHNKHNKQGIIKLKVLDRQHGKRPFPSNEAEEKEEDHIFPVYSARAQQDMSAMVSALAQVISNSDQNPVQVHGNPIITSQSGTTEQHQSQPAVDQGNTRRRHYRGVRQRPWGKWAAEIRDPYKAARVWLGTFETAESAALAYDEAALRFKGSKAKLNFPERVQGTSETGYLTTVSMGKKDLHHKLLHLLHLHLHLHLPYQLNNSNNINNKSF</sequence>
<organism evidence="9 10">
    <name type="scientific">Castanea mollissima</name>
    <name type="common">Chinese chestnut</name>
    <dbReference type="NCBI Taxonomy" id="60419"/>
    <lineage>
        <taxon>Eukaryota</taxon>
        <taxon>Viridiplantae</taxon>
        <taxon>Streptophyta</taxon>
        <taxon>Embryophyta</taxon>
        <taxon>Tracheophyta</taxon>
        <taxon>Spermatophyta</taxon>
        <taxon>Magnoliopsida</taxon>
        <taxon>eudicotyledons</taxon>
        <taxon>Gunneridae</taxon>
        <taxon>Pentapetalae</taxon>
        <taxon>rosids</taxon>
        <taxon>fabids</taxon>
        <taxon>Fagales</taxon>
        <taxon>Fagaceae</taxon>
        <taxon>Castanea</taxon>
    </lineage>
</organism>
<dbReference type="AlphaFoldDB" id="A0A8J4VC39"/>
<dbReference type="PRINTS" id="PR00367">
    <property type="entry name" value="ETHRSPELEMNT"/>
</dbReference>
<dbReference type="EMBL" id="JRKL02003246">
    <property type="protein sequence ID" value="KAF3955918.1"/>
    <property type="molecule type" value="Genomic_DNA"/>
</dbReference>
<feature type="domain" description="AP2/ERF" evidence="8">
    <location>
        <begin position="118"/>
        <end position="175"/>
    </location>
</feature>
<evidence type="ECO:0000259" key="8">
    <source>
        <dbReference type="PROSITE" id="PS51032"/>
    </source>
</evidence>
<dbReference type="PROSITE" id="PS51032">
    <property type="entry name" value="AP2_ERF"/>
    <property type="match status" value="1"/>
</dbReference>
<proteinExistence type="inferred from homology"/>
<dbReference type="PANTHER" id="PTHR31190:SF489">
    <property type="entry name" value="ETHYLENE-RESPONSIVE TRANSCRIPTION FACTOR ERF113-RELATED"/>
    <property type="match status" value="1"/>
</dbReference>
<keyword evidence="5" id="KW-0539">Nucleus</keyword>
<evidence type="ECO:0000256" key="2">
    <source>
        <dbReference type="ARBA" id="ARBA00023015"/>
    </source>
</evidence>
<feature type="compositionally biased region" description="Polar residues" evidence="7">
    <location>
        <begin position="92"/>
        <end position="112"/>
    </location>
</feature>
<dbReference type="GO" id="GO:0003700">
    <property type="term" value="F:DNA-binding transcription factor activity"/>
    <property type="evidence" value="ECO:0007669"/>
    <property type="project" value="InterPro"/>
</dbReference>
<evidence type="ECO:0000256" key="6">
    <source>
        <dbReference type="ARBA" id="ARBA00024343"/>
    </source>
</evidence>
<comment type="caution">
    <text evidence="9">The sequence shown here is derived from an EMBL/GenBank/DDBJ whole genome shotgun (WGS) entry which is preliminary data.</text>
</comment>
<dbReference type="InterPro" id="IPR036955">
    <property type="entry name" value="AP2/ERF_dom_sf"/>
</dbReference>
<evidence type="ECO:0000256" key="4">
    <source>
        <dbReference type="ARBA" id="ARBA00023163"/>
    </source>
</evidence>
<name>A0A8J4VC39_9ROSI</name>
<dbReference type="InterPro" id="IPR001471">
    <property type="entry name" value="AP2/ERF_dom"/>
</dbReference>
<dbReference type="GO" id="GO:0005634">
    <property type="term" value="C:nucleus"/>
    <property type="evidence" value="ECO:0007669"/>
    <property type="project" value="UniProtKB-SubCell"/>
</dbReference>